<dbReference type="KEGG" id="sbj:CF168_14895"/>
<reference evidence="6 7" key="1">
    <citation type="submission" date="2017-07" db="EMBL/GenBank/DDBJ databases">
        <title>Phenotypical and genomic characterization of a clinical isolate of Shewanella bicestrii sp. nov. producing an extended-spectrum beta-lactamase and a new oxacillinase variant.</title>
        <authorList>
            <person name="Jousset A.B."/>
            <person name="Bonnin R.A."/>
            <person name="Girlich D."/>
            <person name="Dabos L."/>
            <person name="Potron A."/>
            <person name="Dortet L."/>
            <person name="Glaser P."/>
            <person name="Naas T."/>
        </authorList>
    </citation>
    <scope>NUCLEOTIDE SEQUENCE [LARGE SCALE GENOMIC DNA]</scope>
    <source>
        <strain evidence="6 7">JAB-1</strain>
    </source>
</reference>
<proteinExistence type="predicted"/>
<protein>
    <submittedName>
        <fullName evidence="6">Two-component sensor histidine kinase</fullName>
    </submittedName>
</protein>
<keyword evidence="7" id="KW-1185">Reference proteome</keyword>
<evidence type="ECO:0000313" key="7">
    <source>
        <dbReference type="Proteomes" id="UP000198367"/>
    </source>
</evidence>
<dbReference type="InterPro" id="IPR036890">
    <property type="entry name" value="HATPase_C_sf"/>
</dbReference>
<evidence type="ECO:0000313" key="6">
    <source>
        <dbReference type="EMBL" id="ASK70043.1"/>
    </source>
</evidence>
<dbReference type="Gene3D" id="3.30.565.10">
    <property type="entry name" value="Histidine kinase-like ATPase, C-terminal domain"/>
    <property type="match status" value="1"/>
</dbReference>
<dbReference type="EMBL" id="CP022358">
    <property type="protein sequence ID" value="ASK70043.1"/>
    <property type="molecule type" value="Genomic_DNA"/>
</dbReference>
<dbReference type="SMART" id="SM00387">
    <property type="entry name" value="HATPase_c"/>
    <property type="match status" value="1"/>
</dbReference>
<dbReference type="GO" id="GO:0016020">
    <property type="term" value="C:membrane"/>
    <property type="evidence" value="ECO:0007669"/>
    <property type="project" value="InterPro"/>
</dbReference>
<evidence type="ECO:0000256" key="1">
    <source>
        <dbReference type="ARBA" id="ARBA00022679"/>
    </source>
</evidence>
<dbReference type="Pfam" id="PF02518">
    <property type="entry name" value="HATPase_c"/>
    <property type="match status" value="1"/>
</dbReference>
<evidence type="ECO:0000256" key="3">
    <source>
        <dbReference type="ARBA" id="ARBA00023012"/>
    </source>
</evidence>
<evidence type="ECO:0000256" key="2">
    <source>
        <dbReference type="ARBA" id="ARBA00022777"/>
    </source>
</evidence>
<evidence type="ECO:0000259" key="5">
    <source>
        <dbReference type="SMART" id="SM00387"/>
    </source>
</evidence>
<keyword evidence="4" id="KW-0812">Transmembrane</keyword>
<dbReference type="Pfam" id="PF07730">
    <property type="entry name" value="HisKA_3"/>
    <property type="match status" value="1"/>
</dbReference>
<keyword evidence="4" id="KW-1133">Transmembrane helix</keyword>
<dbReference type="PANTHER" id="PTHR24421:SF59">
    <property type="entry name" value="OXYGEN SENSOR HISTIDINE KINASE NREB"/>
    <property type="match status" value="1"/>
</dbReference>
<dbReference type="PANTHER" id="PTHR24421">
    <property type="entry name" value="NITRATE/NITRITE SENSOR PROTEIN NARX-RELATED"/>
    <property type="match status" value="1"/>
</dbReference>
<feature type="transmembrane region" description="Helical" evidence="4">
    <location>
        <begin position="12"/>
        <end position="29"/>
    </location>
</feature>
<keyword evidence="4" id="KW-0472">Membrane</keyword>
<keyword evidence="2 6" id="KW-0418">Kinase</keyword>
<feature type="domain" description="Histidine kinase/HSP90-like ATPase" evidence="5">
    <location>
        <begin position="286"/>
        <end position="384"/>
    </location>
</feature>
<dbReference type="InterPro" id="IPR011712">
    <property type="entry name" value="Sig_transdc_His_kin_sub3_dim/P"/>
</dbReference>
<dbReference type="Gene3D" id="1.20.5.1930">
    <property type="match status" value="1"/>
</dbReference>
<organism evidence="6 7">
    <name type="scientific">Shewanella bicestrii</name>
    <dbReference type="NCBI Taxonomy" id="2018305"/>
    <lineage>
        <taxon>Bacteria</taxon>
        <taxon>Pseudomonadati</taxon>
        <taxon>Pseudomonadota</taxon>
        <taxon>Gammaproteobacteria</taxon>
        <taxon>Alteromonadales</taxon>
        <taxon>Shewanellaceae</taxon>
        <taxon>Shewanella</taxon>
    </lineage>
</organism>
<keyword evidence="1" id="KW-0808">Transferase</keyword>
<dbReference type="Proteomes" id="UP000198367">
    <property type="component" value="Chromosome"/>
</dbReference>
<dbReference type="SUPFAM" id="SSF55874">
    <property type="entry name" value="ATPase domain of HSP90 chaperone/DNA topoisomerase II/histidine kinase"/>
    <property type="match status" value="1"/>
</dbReference>
<sequence length="386" mass="42896">MQGNRLIRAETMLIGAGSLTWALVAWLGLNQDMQAKLPTLATFSHITLYSLFILLFLLLTTQDFPRKNLNLSRLLSTALIGSVFGLMLLSQHPLLPILLVIWASLLPEFFNRRVAIAQILLANLGYYLILHTQTSNNVMINVLIYMGFQLFAYSSSQARLSERESRRIQEHLNQQLIATRALLSQTSEQQERLRISRDLHDILGHQLTALSLQLELLSHQAPSELKPTVNQSKSLAKELLESIRAVVRAQRVNIGLDLTPPLDAIASRLPNVSLRYESLMPLQSTELAQALLLVLQEGISNAVRHGHANQLTLSMQEEQAELIICLKDNGQGISQSPSQGVGLSSMQERLSPFHGSARLQANHAGVDSSRTQGCSLMIRLPRCNAL</sequence>
<feature type="transmembrane region" description="Helical" evidence="4">
    <location>
        <begin position="41"/>
        <end position="59"/>
    </location>
</feature>
<gene>
    <name evidence="6" type="ORF">CF168_14895</name>
</gene>
<evidence type="ECO:0000256" key="4">
    <source>
        <dbReference type="SAM" id="Phobius"/>
    </source>
</evidence>
<dbReference type="InterPro" id="IPR050482">
    <property type="entry name" value="Sensor_HK_TwoCompSys"/>
</dbReference>
<feature type="transmembrane region" description="Helical" evidence="4">
    <location>
        <begin position="110"/>
        <end position="129"/>
    </location>
</feature>
<feature type="transmembrane region" description="Helical" evidence="4">
    <location>
        <begin position="138"/>
        <end position="156"/>
    </location>
</feature>
<dbReference type="InterPro" id="IPR003594">
    <property type="entry name" value="HATPase_dom"/>
</dbReference>
<dbReference type="AlphaFoldDB" id="A0A220UQV9"/>
<name>A0A220UQV9_9GAMM</name>
<dbReference type="GO" id="GO:0046983">
    <property type="term" value="F:protein dimerization activity"/>
    <property type="evidence" value="ECO:0007669"/>
    <property type="project" value="InterPro"/>
</dbReference>
<keyword evidence="3" id="KW-0902">Two-component regulatory system</keyword>
<accession>A0A220UQV9</accession>
<dbReference type="GO" id="GO:0000155">
    <property type="term" value="F:phosphorelay sensor kinase activity"/>
    <property type="evidence" value="ECO:0007669"/>
    <property type="project" value="InterPro"/>
</dbReference>